<protein>
    <submittedName>
        <fullName evidence="2">Zf-RVT domain-containing protein</fullName>
    </submittedName>
</protein>
<dbReference type="OrthoDB" id="1937542at2759"/>
<accession>A0A1Q3BHP8</accession>
<evidence type="ECO:0000259" key="1">
    <source>
        <dbReference type="Pfam" id="PF13966"/>
    </source>
</evidence>
<organism evidence="2 3">
    <name type="scientific">Cephalotus follicularis</name>
    <name type="common">Albany pitcher plant</name>
    <dbReference type="NCBI Taxonomy" id="3775"/>
    <lineage>
        <taxon>Eukaryota</taxon>
        <taxon>Viridiplantae</taxon>
        <taxon>Streptophyta</taxon>
        <taxon>Embryophyta</taxon>
        <taxon>Tracheophyta</taxon>
        <taxon>Spermatophyta</taxon>
        <taxon>Magnoliopsida</taxon>
        <taxon>eudicotyledons</taxon>
        <taxon>Gunneridae</taxon>
        <taxon>Pentapetalae</taxon>
        <taxon>rosids</taxon>
        <taxon>fabids</taxon>
        <taxon>Oxalidales</taxon>
        <taxon>Cephalotaceae</taxon>
        <taxon>Cephalotus</taxon>
    </lineage>
</organism>
<dbReference type="EMBL" id="BDDD01000557">
    <property type="protein sequence ID" value="GAV67491.1"/>
    <property type="molecule type" value="Genomic_DNA"/>
</dbReference>
<dbReference type="AlphaFoldDB" id="A0A1Q3BHP8"/>
<gene>
    <name evidence="2" type="ORF">CFOL_v3_10996</name>
</gene>
<dbReference type="Pfam" id="PF13966">
    <property type="entry name" value="zf-RVT"/>
    <property type="match status" value="1"/>
</dbReference>
<reference evidence="3" key="1">
    <citation type="submission" date="2016-04" db="EMBL/GenBank/DDBJ databases">
        <title>Cephalotus genome sequencing.</title>
        <authorList>
            <person name="Fukushima K."/>
            <person name="Hasebe M."/>
            <person name="Fang X."/>
        </authorList>
    </citation>
    <scope>NUCLEOTIDE SEQUENCE [LARGE SCALE GENOMIC DNA]</scope>
    <source>
        <strain evidence="3">cv. St1</strain>
    </source>
</reference>
<feature type="non-terminal residue" evidence="2">
    <location>
        <position position="138"/>
    </location>
</feature>
<dbReference type="InParanoid" id="A0A1Q3BHP8"/>
<name>A0A1Q3BHP8_CEPFO</name>
<dbReference type="InterPro" id="IPR026960">
    <property type="entry name" value="RVT-Znf"/>
</dbReference>
<dbReference type="PANTHER" id="PTHR33116">
    <property type="entry name" value="REVERSE TRANSCRIPTASE ZINC-BINDING DOMAIN-CONTAINING PROTEIN-RELATED-RELATED"/>
    <property type="match status" value="1"/>
</dbReference>
<dbReference type="Proteomes" id="UP000187406">
    <property type="component" value="Unassembled WGS sequence"/>
</dbReference>
<comment type="caution">
    <text evidence="2">The sequence shown here is derived from an EMBL/GenBank/DDBJ whole genome shotgun (WGS) entry which is preliminary data.</text>
</comment>
<feature type="domain" description="Reverse transcriptase zinc-binding" evidence="1">
    <location>
        <begin position="1"/>
        <end position="85"/>
    </location>
</feature>
<sequence length="138" mass="16269">FSTKTAWQAIRRQDEEVNWYKLVWHSPRIPKHAFCLWLTIRGAHKTMDKLLALGIVTSADCVFNCGWIESMNHLFLACPYTQNLWQDILGMCNIHRSILPWPDELQWMIEHSNGHIFPAPLRKLVLGATIYHVWMERN</sequence>
<evidence type="ECO:0000313" key="2">
    <source>
        <dbReference type="EMBL" id="GAV67491.1"/>
    </source>
</evidence>
<evidence type="ECO:0000313" key="3">
    <source>
        <dbReference type="Proteomes" id="UP000187406"/>
    </source>
</evidence>
<dbReference type="PANTHER" id="PTHR33116:SF76">
    <property type="entry name" value="DUF4283 DOMAIN-CONTAINING PROTEIN"/>
    <property type="match status" value="1"/>
</dbReference>
<feature type="non-terminal residue" evidence="2">
    <location>
        <position position="1"/>
    </location>
</feature>
<proteinExistence type="predicted"/>
<keyword evidence="3" id="KW-1185">Reference proteome</keyword>